<dbReference type="OrthoDB" id="6464750at2"/>
<protein>
    <recommendedName>
        <fullName evidence="3">Lipoprotein</fullName>
    </recommendedName>
</protein>
<proteinExistence type="predicted"/>
<dbReference type="RefSeq" id="WP_067401719.1">
    <property type="nucleotide sequence ID" value="NZ_LZEY01000014.1"/>
</dbReference>
<reference evidence="2" key="1">
    <citation type="submission" date="2016-06" db="EMBL/GenBank/DDBJ databases">
        <authorList>
            <person name="Butler K."/>
        </authorList>
    </citation>
    <scope>NUCLEOTIDE SEQUENCE [LARGE SCALE GENOMIC DNA]</scope>
    <source>
        <strain evidence="2">GCSL-Mp20</strain>
    </source>
</reference>
<comment type="caution">
    <text evidence="1">The sequence shown here is derived from an EMBL/GenBank/DDBJ whole genome shotgun (WGS) entry which is preliminary data.</text>
</comment>
<accession>A0A1B8HM64</accession>
<name>A0A1B8HM64_9GAMM</name>
<sequence length="159" mass="17797">MKKLLFAVPFLLAGCVAKVSDYQAECEKQYSKLSDMAQCLEISLQNDDRMASSPAPKMYSLAAKMLGQAVDDGKISDVQARFELQKLYVEIQNRESAEQLARNQIFQQSLLNYQAIQTMQTINNKAAQQPIYTPPVQQHGNVSTSCYSLGNRVNCNSSY</sequence>
<evidence type="ECO:0008006" key="3">
    <source>
        <dbReference type="Google" id="ProtNLM"/>
    </source>
</evidence>
<evidence type="ECO:0000313" key="1">
    <source>
        <dbReference type="EMBL" id="OBU10447.1"/>
    </source>
</evidence>
<keyword evidence="2" id="KW-1185">Reference proteome</keyword>
<dbReference type="PROSITE" id="PS51257">
    <property type="entry name" value="PROKAR_LIPOPROTEIN"/>
    <property type="match status" value="1"/>
</dbReference>
<evidence type="ECO:0000313" key="2">
    <source>
        <dbReference type="Proteomes" id="UP000092377"/>
    </source>
</evidence>
<dbReference type="AlphaFoldDB" id="A0A1B8HM64"/>
<dbReference type="EMBL" id="LZEY01000014">
    <property type="protein sequence ID" value="OBU10447.1"/>
    <property type="molecule type" value="Genomic_DNA"/>
</dbReference>
<dbReference type="Proteomes" id="UP000092377">
    <property type="component" value="Unassembled WGS sequence"/>
</dbReference>
<gene>
    <name evidence="1" type="ORF">AYY18_18465</name>
</gene>
<organism evidence="1 2">
    <name type="scientific">Morganella psychrotolerans</name>
    <dbReference type="NCBI Taxonomy" id="368603"/>
    <lineage>
        <taxon>Bacteria</taxon>
        <taxon>Pseudomonadati</taxon>
        <taxon>Pseudomonadota</taxon>
        <taxon>Gammaproteobacteria</taxon>
        <taxon>Enterobacterales</taxon>
        <taxon>Morganellaceae</taxon>
        <taxon>Morganella</taxon>
    </lineage>
</organism>